<protein>
    <recommendedName>
        <fullName evidence="3">EVE domain-containing protein</fullName>
    </recommendedName>
</protein>
<dbReference type="AlphaFoldDB" id="A0A496PHH0"/>
<proteinExistence type="predicted"/>
<evidence type="ECO:0008006" key="3">
    <source>
        <dbReference type="Google" id="ProtNLM"/>
    </source>
</evidence>
<evidence type="ECO:0000313" key="1">
    <source>
        <dbReference type="EMBL" id="RKW69934.1"/>
    </source>
</evidence>
<gene>
    <name evidence="1" type="ORF">DWQ67_10745</name>
</gene>
<accession>A0A496PHH0</accession>
<evidence type="ECO:0000313" key="2">
    <source>
        <dbReference type="Proteomes" id="UP000273119"/>
    </source>
</evidence>
<organism evidence="1 2">
    <name type="scientific">Galactobacter caseinivorans</name>
    <dbReference type="NCBI Taxonomy" id="2676123"/>
    <lineage>
        <taxon>Bacteria</taxon>
        <taxon>Bacillati</taxon>
        <taxon>Actinomycetota</taxon>
        <taxon>Actinomycetes</taxon>
        <taxon>Micrococcales</taxon>
        <taxon>Micrococcaceae</taxon>
        <taxon>Galactobacter</taxon>
    </lineage>
</organism>
<dbReference type="Proteomes" id="UP000273119">
    <property type="component" value="Unassembled WGS sequence"/>
</dbReference>
<keyword evidence="2" id="KW-1185">Reference proteome</keyword>
<dbReference type="RefSeq" id="WP_121485605.1">
    <property type="nucleotide sequence ID" value="NZ_QQXL01000006.1"/>
</dbReference>
<dbReference type="EMBL" id="QQXL01000006">
    <property type="protein sequence ID" value="RKW69934.1"/>
    <property type="molecule type" value="Genomic_DNA"/>
</dbReference>
<sequence>MRYWLVSQNTSWEHERQLSILWSPRTDVNGHRVPAYDRLQKAEPGDVVFNYSKGHFRGASTVIARAVPALRPYGDPEDGQVVKLDMREFSFPIPYTDVPREMRARMVGHALPFVGGTGPKSGQIRQQYFSVVPDELAAWLLARSRTDNDA</sequence>
<name>A0A496PHH0_9MICC</name>
<comment type="caution">
    <text evidence="1">The sequence shown here is derived from an EMBL/GenBank/DDBJ whole genome shotgun (WGS) entry which is preliminary data.</text>
</comment>
<reference evidence="1 2" key="1">
    <citation type="submission" date="2018-07" db="EMBL/GenBank/DDBJ databases">
        <title>Arthrobacter sp. nov., isolated from raw cow's milk with high bacterial count.</title>
        <authorList>
            <person name="Hahne J."/>
            <person name="Isele D."/>
            <person name="Lipski A."/>
        </authorList>
    </citation>
    <scope>NUCLEOTIDE SEQUENCE [LARGE SCALE GENOMIC DNA]</scope>
    <source>
        <strain evidence="1 2">JZ R-183</strain>
    </source>
</reference>